<dbReference type="GO" id="GO:0004146">
    <property type="term" value="F:dihydrofolate reductase activity"/>
    <property type="evidence" value="ECO:0007669"/>
    <property type="project" value="UniProtKB-EC"/>
</dbReference>
<proteinExistence type="inferred from homology"/>
<keyword evidence="12" id="KW-1185">Reference proteome</keyword>
<evidence type="ECO:0000256" key="2">
    <source>
        <dbReference type="ARBA" id="ARBA00009539"/>
    </source>
</evidence>
<dbReference type="InterPro" id="IPR001796">
    <property type="entry name" value="DHFR_dom"/>
</dbReference>
<dbReference type="SUPFAM" id="SSF53597">
    <property type="entry name" value="Dihydrofolate reductase-like"/>
    <property type="match status" value="1"/>
</dbReference>
<comment type="function">
    <text evidence="7">Key enzyme in folate metabolism. Catalyzes an essential reaction for de novo glycine and purine synthesis, and for DNA precursor synthesis.</text>
</comment>
<sequence>MLKFSLIVAVCENFGIGIKGDLPWLLKSELKYFSSTTKRLKDPSKRNVVIMGRKTYFGVPESKRPLPQRLNIVLSTTLKASDLPKDVLLHPNLESAMEFLENDEEMKKQIETVWIVGGSGVYKEAMASPRCHRLYLTKIHAQFECDTFFPSIPEDFKEVELDPETPKGIQEENNITYEYKILEKMEQKEN</sequence>
<dbReference type="InterPro" id="IPR024072">
    <property type="entry name" value="DHFR-like_dom_sf"/>
</dbReference>
<dbReference type="PROSITE" id="PS00075">
    <property type="entry name" value="DHFR_1"/>
    <property type="match status" value="1"/>
</dbReference>
<dbReference type="EC" id="1.5.1.3" evidence="3"/>
<evidence type="ECO:0000313" key="12">
    <source>
        <dbReference type="Proteomes" id="UP000095300"/>
    </source>
</evidence>
<organism evidence="11 12">
    <name type="scientific">Stomoxys calcitrans</name>
    <name type="common">Stable fly</name>
    <name type="synonym">Conops calcitrans</name>
    <dbReference type="NCBI Taxonomy" id="35570"/>
    <lineage>
        <taxon>Eukaryota</taxon>
        <taxon>Metazoa</taxon>
        <taxon>Ecdysozoa</taxon>
        <taxon>Arthropoda</taxon>
        <taxon>Hexapoda</taxon>
        <taxon>Insecta</taxon>
        <taxon>Pterygota</taxon>
        <taxon>Neoptera</taxon>
        <taxon>Endopterygota</taxon>
        <taxon>Diptera</taxon>
        <taxon>Brachycera</taxon>
        <taxon>Muscomorpha</taxon>
        <taxon>Muscoidea</taxon>
        <taxon>Muscidae</taxon>
        <taxon>Stomoxys</taxon>
    </lineage>
</organism>
<reference evidence="11" key="1">
    <citation type="submission" date="2020-05" db="UniProtKB">
        <authorList>
            <consortium name="EnsemblMetazoa"/>
        </authorList>
    </citation>
    <scope>IDENTIFICATION</scope>
    <source>
        <strain evidence="11">USDA</strain>
    </source>
</reference>
<evidence type="ECO:0000256" key="4">
    <source>
        <dbReference type="ARBA" id="ARBA00022563"/>
    </source>
</evidence>
<protein>
    <recommendedName>
        <fullName evidence="3">dihydrofolate reductase</fullName>
        <ecNumber evidence="3">1.5.1.3</ecNumber>
    </recommendedName>
</protein>
<dbReference type="GO" id="GO:0006730">
    <property type="term" value="P:one-carbon metabolic process"/>
    <property type="evidence" value="ECO:0007669"/>
    <property type="project" value="UniProtKB-KW"/>
</dbReference>
<dbReference type="GO" id="GO:0050661">
    <property type="term" value="F:NADP binding"/>
    <property type="evidence" value="ECO:0007669"/>
    <property type="project" value="InterPro"/>
</dbReference>
<dbReference type="PRINTS" id="PR00070">
    <property type="entry name" value="DHFR"/>
</dbReference>
<dbReference type="InterPro" id="IPR012259">
    <property type="entry name" value="DHFR"/>
</dbReference>
<evidence type="ECO:0000256" key="9">
    <source>
        <dbReference type="RuleBase" id="RU004474"/>
    </source>
</evidence>
<evidence type="ECO:0000256" key="7">
    <source>
        <dbReference type="ARBA" id="ARBA00025067"/>
    </source>
</evidence>
<dbReference type="Pfam" id="PF00186">
    <property type="entry name" value="DHFR_1"/>
    <property type="match status" value="1"/>
</dbReference>
<keyword evidence="5" id="KW-0521">NADP</keyword>
<keyword evidence="4" id="KW-0554">One-carbon metabolism</keyword>
<dbReference type="UniPathway" id="UPA00077">
    <property type="reaction ID" value="UER00158"/>
</dbReference>
<feature type="domain" description="DHFR" evidence="10">
    <location>
        <begin position="3"/>
        <end position="184"/>
    </location>
</feature>
<dbReference type="GO" id="GO:0046654">
    <property type="term" value="P:tetrahydrofolate biosynthetic process"/>
    <property type="evidence" value="ECO:0007669"/>
    <property type="project" value="UniProtKB-UniPathway"/>
</dbReference>
<gene>
    <name evidence="11" type="primary">106087685</name>
</gene>
<dbReference type="Proteomes" id="UP000095300">
    <property type="component" value="Unassembled WGS sequence"/>
</dbReference>
<dbReference type="PANTHER" id="PTHR48069">
    <property type="entry name" value="DIHYDROFOLATE REDUCTASE"/>
    <property type="match status" value="1"/>
</dbReference>
<evidence type="ECO:0000256" key="5">
    <source>
        <dbReference type="ARBA" id="ARBA00022857"/>
    </source>
</evidence>
<dbReference type="FunFam" id="3.40.430.10:FF:000002">
    <property type="entry name" value="Dihydrofolate reductase"/>
    <property type="match status" value="1"/>
</dbReference>
<evidence type="ECO:0000256" key="1">
    <source>
        <dbReference type="ARBA" id="ARBA00004903"/>
    </source>
</evidence>
<dbReference type="AlphaFoldDB" id="A0A1I8PVC1"/>
<dbReference type="VEuPathDB" id="VectorBase:SCAU011476"/>
<comment type="similarity">
    <text evidence="2 9">Belongs to the dihydrofolate reductase family.</text>
</comment>
<evidence type="ECO:0000256" key="6">
    <source>
        <dbReference type="ARBA" id="ARBA00023002"/>
    </source>
</evidence>
<evidence type="ECO:0000256" key="8">
    <source>
        <dbReference type="ARBA" id="ARBA00048873"/>
    </source>
</evidence>
<dbReference type="STRING" id="35570.A0A1I8PVC1"/>
<dbReference type="Gene3D" id="3.40.430.10">
    <property type="entry name" value="Dihydrofolate Reductase, subunit A"/>
    <property type="match status" value="1"/>
</dbReference>
<dbReference type="CDD" id="cd00209">
    <property type="entry name" value="DHFR"/>
    <property type="match status" value="1"/>
</dbReference>
<evidence type="ECO:0000313" key="11">
    <source>
        <dbReference type="EnsemblMetazoa" id="SCAU011476-PA"/>
    </source>
</evidence>
<accession>A0A1I8PVC1</accession>
<evidence type="ECO:0000259" key="10">
    <source>
        <dbReference type="PROSITE" id="PS51330"/>
    </source>
</evidence>
<dbReference type="GO" id="GO:0005739">
    <property type="term" value="C:mitochondrion"/>
    <property type="evidence" value="ECO:0007669"/>
    <property type="project" value="TreeGrafter"/>
</dbReference>
<dbReference type="PROSITE" id="PS51330">
    <property type="entry name" value="DHFR_2"/>
    <property type="match status" value="1"/>
</dbReference>
<comment type="catalytic activity">
    <reaction evidence="8">
        <text>(6S)-5,6,7,8-tetrahydrofolate + NADP(+) = 7,8-dihydrofolate + NADPH + H(+)</text>
        <dbReference type="Rhea" id="RHEA:15009"/>
        <dbReference type="ChEBI" id="CHEBI:15378"/>
        <dbReference type="ChEBI" id="CHEBI:57451"/>
        <dbReference type="ChEBI" id="CHEBI:57453"/>
        <dbReference type="ChEBI" id="CHEBI:57783"/>
        <dbReference type="ChEBI" id="CHEBI:58349"/>
        <dbReference type="EC" id="1.5.1.3"/>
    </reaction>
</comment>
<dbReference type="InterPro" id="IPR017925">
    <property type="entry name" value="DHFR_CS"/>
</dbReference>
<dbReference type="GO" id="GO:0046452">
    <property type="term" value="P:dihydrofolate metabolic process"/>
    <property type="evidence" value="ECO:0007669"/>
    <property type="project" value="TreeGrafter"/>
</dbReference>
<evidence type="ECO:0000256" key="3">
    <source>
        <dbReference type="ARBA" id="ARBA00012856"/>
    </source>
</evidence>
<dbReference type="PANTHER" id="PTHR48069:SF3">
    <property type="entry name" value="DIHYDROFOLATE REDUCTASE"/>
    <property type="match status" value="1"/>
</dbReference>
<name>A0A1I8PVC1_STOCA</name>
<dbReference type="GO" id="GO:0046655">
    <property type="term" value="P:folic acid metabolic process"/>
    <property type="evidence" value="ECO:0007669"/>
    <property type="project" value="TreeGrafter"/>
</dbReference>
<keyword evidence="6" id="KW-0560">Oxidoreductase</keyword>
<dbReference type="EnsemblMetazoa" id="SCAU011476-RA">
    <property type="protein sequence ID" value="SCAU011476-PA"/>
    <property type="gene ID" value="SCAU011476"/>
</dbReference>
<dbReference type="KEGG" id="scac:106087685"/>
<dbReference type="OrthoDB" id="4664297at2759"/>
<comment type="pathway">
    <text evidence="1">Cofactor biosynthesis; tetrahydrofolate biosynthesis; 5,6,7,8-tetrahydrofolate from 7,8-dihydrofolate: step 1/1.</text>
</comment>